<dbReference type="InterPro" id="IPR000073">
    <property type="entry name" value="AB_hydrolase_1"/>
</dbReference>
<keyword evidence="15" id="KW-0576">Peroxisome</keyword>
<evidence type="ECO:0000256" key="4">
    <source>
        <dbReference type="ARBA" id="ARBA00004275"/>
    </source>
</evidence>
<keyword evidence="12" id="KW-0067">ATP-binding</keyword>
<keyword evidence="23" id="KW-1185">Reference proteome</keyword>
<dbReference type="OrthoDB" id="412748at2759"/>
<dbReference type="GO" id="GO:0005777">
    <property type="term" value="C:peroxisome"/>
    <property type="evidence" value="ECO:0007669"/>
    <property type="project" value="UniProtKB-SubCell"/>
</dbReference>
<comment type="cofactor">
    <cofactor evidence="2">
        <name>Mg(2+)</name>
        <dbReference type="ChEBI" id="CHEBI:18420"/>
    </cofactor>
</comment>
<keyword evidence="8" id="KW-0507">mRNA processing</keyword>
<feature type="compositionally biased region" description="Basic and acidic residues" evidence="17">
    <location>
        <begin position="952"/>
        <end position="963"/>
    </location>
</feature>
<feature type="domain" description="Poly(A) polymerase RNA-binding" evidence="19">
    <location>
        <begin position="792"/>
        <end position="961"/>
    </location>
</feature>
<comment type="similarity">
    <text evidence="5">Belongs to the AB hydrolase superfamily. AKT2 hydrolase family.</text>
</comment>
<dbReference type="GO" id="GO:0031123">
    <property type="term" value="P:RNA 3'-end processing"/>
    <property type="evidence" value="ECO:0007669"/>
    <property type="project" value="InterPro"/>
</dbReference>
<dbReference type="GO" id="GO:1990817">
    <property type="term" value="F:poly(A) RNA polymerase activity"/>
    <property type="evidence" value="ECO:0007669"/>
    <property type="project" value="UniProtKB-EC"/>
</dbReference>
<dbReference type="SUPFAM" id="SSF53474">
    <property type="entry name" value="alpha/beta-Hydrolases"/>
    <property type="match status" value="1"/>
</dbReference>
<dbReference type="InterPro" id="IPR043519">
    <property type="entry name" value="NT_sf"/>
</dbReference>
<evidence type="ECO:0000256" key="14">
    <source>
        <dbReference type="ARBA" id="ARBA00023026"/>
    </source>
</evidence>
<feature type="region of interest" description="Disordered" evidence="17">
    <location>
        <begin position="952"/>
        <end position="999"/>
    </location>
</feature>
<dbReference type="SUPFAM" id="SSF55003">
    <property type="entry name" value="PAP/Archaeal CCA-adding enzyme, C-terminal domain"/>
    <property type="match status" value="1"/>
</dbReference>
<dbReference type="InterPro" id="IPR048840">
    <property type="entry name" value="PolA_pol_NTPase"/>
</dbReference>
<dbReference type="EC" id="2.7.7.19" evidence="7"/>
<dbReference type="AlphaFoldDB" id="A0A3M7M8K4"/>
<dbReference type="InterPro" id="IPR011068">
    <property type="entry name" value="NuclTrfase_I-like_C"/>
</dbReference>
<evidence type="ECO:0000259" key="19">
    <source>
        <dbReference type="Pfam" id="PF04926"/>
    </source>
</evidence>
<proteinExistence type="inferred from homology"/>
<evidence type="ECO:0000256" key="6">
    <source>
        <dbReference type="ARBA" id="ARBA00010912"/>
    </source>
</evidence>
<dbReference type="GO" id="GO:0003723">
    <property type="term" value="F:RNA binding"/>
    <property type="evidence" value="ECO:0007669"/>
    <property type="project" value="InterPro"/>
</dbReference>
<dbReference type="Pfam" id="PF04928">
    <property type="entry name" value="PAP_central"/>
    <property type="match status" value="1"/>
</dbReference>
<keyword evidence="10" id="KW-0479">Metal-binding</keyword>
<feature type="domain" description="Poly(A) polymerase nucleotidyltransferase" evidence="21">
    <location>
        <begin position="443"/>
        <end position="640"/>
    </location>
</feature>
<dbReference type="EMBL" id="KE747825">
    <property type="protein sequence ID" value="RMZ70827.1"/>
    <property type="molecule type" value="Genomic_DNA"/>
</dbReference>
<dbReference type="Pfam" id="PF04926">
    <property type="entry name" value="PAP_RNA-bind"/>
    <property type="match status" value="1"/>
</dbReference>
<sequence>MHDTDYQTFKLGNFKLKSGGEIPDAFIAYKTLGDPSLPAVIYPTWYSGGSDKTLDPSRYYIIIPALFGNGQSSSPSNMLHLRPFPEVLFYDNVRAQYELVTKHLGVKHARAVLGWSMGAGQTYQWATQYPDFMDMAVPFCGSAKTSLHNQVFIEGVKSALYAALGTSSGGVSKPDVYTAGGKPITFSAETREVGLKALGRVYAGWGFSQAFYREKLYETAPTLGFKNLDDFLVNFWEAWALSKDPENMLVMAHTWQAGDCSNQEPYNGDFVKAMKVVGCEPEGVFREELSAVSGWDHGEKGVQVYFVLSAPVYGIRGGPMVDCGLAAGERFGAGFGSGLSCSGALTLVSWQLLAAKKDAFTTFDITSTLPSQNQATVATRRHVRALKPSLLLFHSNLSRQSNRHAPRLRLPARHLVPSCATRLPPLLDPAIMDGQKKPTRQFGVTSAISEAAPTDQDIRLNDSLIQTLKAENVFETPEGNRLREQVIAHIESVVQEFVRRVGRKKGVDKSIIDAAGGKIFTFGSYALGVHGPSSDIDTLVVAPKFVSIDDFFALFPSTLRELSDEKDIQELVPVEDAFVPIIKMEFRDVSIDLLFSSLPKRASIPMDMATIEKKDLEGLSEPATRSVNGTRVTNELLDSVPQKVSFRHALRAIKLWSNRRAIYGAVFGYPGGVAWAIMIARICQLYPMANGATIVSKFFSLMYKWTWPRPVMLKHIEEGDLGLRVWNPQVYGGDRAHLMPIITPAFPSMCATHTVMPSTLRIMKEEFGRADKILQDVFSNKKSWDALFERHSFFTKDHRYYLSVVAASRTKEASSTFSGLVQSKIRHIVKGIDDGQTGIATARPYIEYFERLHRCTDDQFSEVSQGSLEYMIPASELSTEGATEVNGDTTIVYTSTFYIGLTLPTGEATKSLDISYPVGQFKGYITDSDLYDEKLMSVKVVHTRSSALPDDVFVKGETRPKSSKDKKKKKDAKSAKRPFAETGLEVRDARLTKSSRRPI</sequence>
<evidence type="ECO:0000256" key="1">
    <source>
        <dbReference type="ARBA" id="ARBA00001936"/>
    </source>
</evidence>
<dbReference type="Gene3D" id="1.10.1410.10">
    <property type="match status" value="1"/>
</dbReference>
<dbReference type="InterPro" id="IPR007010">
    <property type="entry name" value="PolA_pol_RNA-bd_dom"/>
</dbReference>
<dbReference type="Pfam" id="PF00561">
    <property type="entry name" value="Abhydrolase_1"/>
    <property type="match status" value="1"/>
</dbReference>
<evidence type="ECO:0000256" key="5">
    <source>
        <dbReference type="ARBA" id="ARBA00005668"/>
    </source>
</evidence>
<dbReference type="Gene3D" id="3.40.50.1820">
    <property type="entry name" value="alpha/beta hydrolase"/>
    <property type="match status" value="1"/>
</dbReference>
<evidence type="ECO:0000256" key="7">
    <source>
        <dbReference type="ARBA" id="ARBA00012388"/>
    </source>
</evidence>
<dbReference type="GO" id="GO:0005524">
    <property type="term" value="F:ATP binding"/>
    <property type="evidence" value="ECO:0007669"/>
    <property type="project" value="UniProtKB-KW"/>
</dbReference>
<evidence type="ECO:0000256" key="8">
    <source>
        <dbReference type="ARBA" id="ARBA00022664"/>
    </source>
</evidence>
<dbReference type="Pfam" id="PF20750">
    <property type="entry name" value="PAP_NTPase"/>
    <property type="match status" value="1"/>
</dbReference>
<comment type="similarity">
    <text evidence="6">Belongs to the poly(A) polymerase family.</text>
</comment>
<evidence type="ECO:0000259" key="21">
    <source>
        <dbReference type="Pfam" id="PF20750"/>
    </source>
</evidence>
<evidence type="ECO:0000256" key="13">
    <source>
        <dbReference type="ARBA" id="ARBA00022842"/>
    </source>
</evidence>
<keyword evidence="9" id="KW-0808">Transferase</keyword>
<name>A0A3M7M8K4_9PLEO</name>
<evidence type="ECO:0000259" key="18">
    <source>
        <dbReference type="Pfam" id="PF00561"/>
    </source>
</evidence>
<keyword evidence="13" id="KW-0460">Magnesium</keyword>
<evidence type="ECO:0000256" key="3">
    <source>
        <dbReference type="ARBA" id="ARBA00004123"/>
    </source>
</evidence>
<evidence type="ECO:0000313" key="23">
    <source>
        <dbReference type="Proteomes" id="UP000265663"/>
    </source>
</evidence>
<dbReference type="PANTHER" id="PTHR10682:SF10">
    <property type="entry name" value="POLYNUCLEOTIDE ADENYLYLTRANSFERASE"/>
    <property type="match status" value="1"/>
</dbReference>
<evidence type="ECO:0000256" key="17">
    <source>
        <dbReference type="SAM" id="MobiDB-lite"/>
    </source>
</evidence>
<dbReference type="Proteomes" id="UP000265663">
    <property type="component" value="Unassembled WGS sequence"/>
</dbReference>
<feature type="domain" description="AB hydrolase-1" evidence="18">
    <location>
        <begin position="45"/>
        <end position="140"/>
    </location>
</feature>
<dbReference type="Gene3D" id="3.30.460.10">
    <property type="entry name" value="Beta Polymerase, domain 2"/>
    <property type="match status" value="1"/>
</dbReference>
<evidence type="ECO:0000259" key="20">
    <source>
        <dbReference type="Pfam" id="PF04928"/>
    </source>
</evidence>
<accession>A0A3M7M8K4</accession>
<dbReference type="InterPro" id="IPR029058">
    <property type="entry name" value="AB_hydrolase_fold"/>
</dbReference>
<comment type="subcellular location">
    <subcellularLocation>
        <location evidence="3">Nucleus</location>
    </subcellularLocation>
    <subcellularLocation>
        <location evidence="4">Peroxisome</location>
    </subcellularLocation>
</comment>
<dbReference type="CDD" id="cd05402">
    <property type="entry name" value="NT_PAP_TUTase"/>
    <property type="match status" value="1"/>
</dbReference>
<feature type="domain" description="Poly(A) polymerase central" evidence="20">
    <location>
        <begin position="645"/>
        <end position="790"/>
    </location>
</feature>
<dbReference type="InterPro" id="IPR007012">
    <property type="entry name" value="PolA_pol_cen_dom"/>
</dbReference>
<dbReference type="SUPFAM" id="SSF81301">
    <property type="entry name" value="Nucleotidyltransferase"/>
    <property type="match status" value="1"/>
</dbReference>
<reference evidence="22 23" key="1">
    <citation type="journal article" date="2014" name="PLoS ONE">
        <title>De novo Genome Assembly of the Fungal Plant Pathogen Pyrenophora semeniperda.</title>
        <authorList>
            <person name="Soliai M.M."/>
            <person name="Meyer S.E."/>
            <person name="Udall J.A."/>
            <person name="Elzinga D.E."/>
            <person name="Hermansen R.A."/>
            <person name="Bodily P.M."/>
            <person name="Hart A.A."/>
            <person name="Coleman C.E."/>
        </authorList>
    </citation>
    <scope>NUCLEOTIDE SEQUENCE [LARGE SCALE GENOMIC DNA]</scope>
    <source>
        <strain evidence="22 23">CCB06</strain>
        <tissue evidence="22">Mycelium</tissue>
    </source>
</reference>
<keyword evidence="11" id="KW-0547">Nucleotide-binding</keyword>
<dbReference type="GO" id="GO:0006397">
    <property type="term" value="P:mRNA processing"/>
    <property type="evidence" value="ECO:0007669"/>
    <property type="project" value="UniProtKB-KW"/>
</dbReference>
<evidence type="ECO:0000256" key="12">
    <source>
        <dbReference type="ARBA" id="ARBA00022840"/>
    </source>
</evidence>
<keyword evidence="14" id="KW-0843">Virulence</keyword>
<evidence type="ECO:0000256" key="16">
    <source>
        <dbReference type="ARBA" id="ARBA00023242"/>
    </source>
</evidence>
<evidence type="ECO:0000256" key="2">
    <source>
        <dbReference type="ARBA" id="ARBA00001946"/>
    </source>
</evidence>
<dbReference type="GO" id="GO:0046872">
    <property type="term" value="F:metal ion binding"/>
    <property type="evidence" value="ECO:0007669"/>
    <property type="project" value="UniProtKB-KW"/>
</dbReference>
<protein>
    <recommendedName>
        <fullName evidence="7">polynucleotide adenylyltransferase</fullName>
        <ecNumber evidence="7">2.7.7.19</ecNumber>
    </recommendedName>
</protein>
<evidence type="ECO:0000256" key="9">
    <source>
        <dbReference type="ARBA" id="ARBA00022679"/>
    </source>
</evidence>
<evidence type="ECO:0000256" key="10">
    <source>
        <dbReference type="ARBA" id="ARBA00022723"/>
    </source>
</evidence>
<organism evidence="22 23">
    <name type="scientific">Pyrenophora seminiperda CCB06</name>
    <dbReference type="NCBI Taxonomy" id="1302712"/>
    <lineage>
        <taxon>Eukaryota</taxon>
        <taxon>Fungi</taxon>
        <taxon>Dikarya</taxon>
        <taxon>Ascomycota</taxon>
        <taxon>Pezizomycotina</taxon>
        <taxon>Dothideomycetes</taxon>
        <taxon>Pleosporomycetidae</taxon>
        <taxon>Pleosporales</taxon>
        <taxon>Pleosporineae</taxon>
        <taxon>Pleosporaceae</taxon>
        <taxon>Pyrenophora</taxon>
    </lineage>
</organism>
<evidence type="ECO:0000256" key="15">
    <source>
        <dbReference type="ARBA" id="ARBA00023140"/>
    </source>
</evidence>
<gene>
    <name evidence="22" type="ORF">GMOD_00008471</name>
</gene>
<dbReference type="FunFam" id="3.30.460.10:FF:000002">
    <property type="entry name" value="Poly(A) polymerase alpha, putative"/>
    <property type="match status" value="1"/>
</dbReference>
<dbReference type="GO" id="GO:0005634">
    <property type="term" value="C:nucleus"/>
    <property type="evidence" value="ECO:0007669"/>
    <property type="project" value="UniProtKB-SubCell"/>
</dbReference>
<comment type="cofactor">
    <cofactor evidence="1">
        <name>Mn(2+)</name>
        <dbReference type="ChEBI" id="CHEBI:29035"/>
    </cofactor>
</comment>
<keyword evidence="16" id="KW-0539">Nucleus</keyword>
<dbReference type="SUPFAM" id="SSF81631">
    <property type="entry name" value="PAP/OAS1 substrate-binding domain"/>
    <property type="match status" value="1"/>
</dbReference>
<dbReference type="Gene3D" id="3.30.70.590">
    <property type="entry name" value="Poly(A) polymerase predicted RNA binding domain"/>
    <property type="match status" value="1"/>
</dbReference>
<evidence type="ECO:0000256" key="11">
    <source>
        <dbReference type="ARBA" id="ARBA00022741"/>
    </source>
</evidence>
<evidence type="ECO:0000313" key="22">
    <source>
        <dbReference type="EMBL" id="RMZ70827.1"/>
    </source>
</evidence>
<dbReference type="PANTHER" id="PTHR10682">
    <property type="entry name" value="POLY A POLYMERASE"/>
    <property type="match status" value="1"/>
</dbReference>
<dbReference type="FunFam" id="1.10.1410.10:FF:000001">
    <property type="entry name" value="Putative poly(A) polymerase gamma"/>
    <property type="match status" value="1"/>
</dbReference>